<dbReference type="AlphaFoldDB" id="A0A2V4M7Y9"/>
<proteinExistence type="predicted"/>
<dbReference type="EMBL" id="QJRX01000001">
    <property type="protein sequence ID" value="PYC29557.1"/>
    <property type="molecule type" value="Genomic_DNA"/>
</dbReference>
<feature type="domain" description="Glycosyltransferase subfamily 4-like N-terminal" evidence="2">
    <location>
        <begin position="27"/>
        <end position="168"/>
    </location>
</feature>
<evidence type="ECO:0000259" key="1">
    <source>
        <dbReference type="Pfam" id="PF00534"/>
    </source>
</evidence>
<dbReference type="InterPro" id="IPR001296">
    <property type="entry name" value="Glyco_trans_1"/>
</dbReference>
<protein>
    <submittedName>
        <fullName evidence="3">Glycosyltransferase family 1 protein</fullName>
    </submittedName>
</protein>
<reference evidence="3 4" key="1">
    <citation type="submission" date="2018-06" db="EMBL/GenBank/DDBJ databases">
        <title>Pseudomonas diversity within urban Lake Michigan freshwaters.</title>
        <authorList>
            <person name="Batrich M."/>
            <person name="Hatzopoulos T."/>
            <person name="Putonti C."/>
        </authorList>
    </citation>
    <scope>NUCLEOTIDE SEQUENCE [LARGE SCALE GENOMIC DNA]</scope>
    <source>
        <strain evidence="3 4">MB-090714</strain>
    </source>
</reference>
<dbReference type="Proteomes" id="UP000248146">
    <property type="component" value="Unassembled WGS sequence"/>
</dbReference>
<accession>A0A2V4M7Y9</accession>
<comment type="caution">
    <text evidence="3">The sequence shown here is derived from an EMBL/GenBank/DDBJ whole genome shotgun (WGS) entry which is preliminary data.</text>
</comment>
<evidence type="ECO:0000313" key="3">
    <source>
        <dbReference type="EMBL" id="PYC29557.1"/>
    </source>
</evidence>
<dbReference type="SUPFAM" id="SSF53756">
    <property type="entry name" value="UDP-Glycosyltransferase/glycogen phosphorylase"/>
    <property type="match status" value="1"/>
</dbReference>
<evidence type="ECO:0000313" key="4">
    <source>
        <dbReference type="Proteomes" id="UP000248146"/>
    </source>
</evidence>
<dbReference type="GO" id="GO:0016758">
    <property type="term" value="F:hexosyltransferase activity"/>
    <property type="evidence" value="ECO:0007669"/>
    <property type="project" value="TreeGrafter"/>
</dbReference>
<keyword evidence="3" id="KW-0808">Transferase</keyword>
<feature type="domain" description="Glycosyl transferase family 1" evidence="1">
    <location>
        <begin position="187"/>
        <end position="353"/>
    </location>
</feature>
<organism evidence="3 4">
    <name type="scientific">Aquipseudomonas alcaligenes</name>
    <name type="common">Pseudomonas alcaligenes</name>
    <dbReference type="NCBI Taxonomy" id="43263"/>
    <lineage>
        <taxon>Bacteria</taxon>
        <taxon>Pseudomonadati</taxon>
        <taxon>Pseudomonadota</taxon>
        <taxon>Gammaproteobacteria</taxon>
        <taxon>Pseudomonadales</taxon>
        <taxon>Pseudomonadaceae</taxon>
        <taxon>Aquipseudomonas</taxon>
    </lineage>
</organism>
<name>A0A2V4M7Y9_AQUAC</name>
<dbReference type="InterPro" id="IPR050194">
    <property type="entry name" value="Glycosyltransferase_grp1"/>
</dbReference>
<dbReference type="Pfam" id="PF13579">
    <property type="entry name" value="Glyco_trans_4_4"/>
    <property type="match status" value="1"/>
</dbReference>
<dbReference type="PANTHER" id="PTHR45947:SF3">
    <property type="entry name" value="SULFOQUINOVOSYL TRANSFERASE SQD2"/>
    <property type="match status" value="1"/>
</dbReference>
<dbReference type="PANTHER" id="PTHR45947">
    <property type="entry name" value="SULFOQUINOVOSYL TRANSFERASE SQD2"/>
    <property type="match status" value="1"/>
</dbReference>
<evidence type="ECO:0000259" key="2">
    <source>
        <dbReference type="Pfam" id="PF13579"/>
    </source>
</evidence>
<dbReference type="Pfam" id="PF00534">
    <property type="entry name" value="Glycos_transf_1"/>
    <property type="match status" value="1"/>
</dbReference>
<dbReference type="RefSeq" id="WP_110680698.1">
    <property type="nucleotide sequence ID" value="NZ_QJRX01000001.1"/>
</dbReference>
<gene>
    <name evidence="3" type="ORF">DMO17_02355</name>
</gene>
<sequence length="382" mass="41774">MTRKRLCFITTVPMAVSAFLRLHIERLANDYDVFVISNYGAEPVPQDERVTYLSVPLARDISPIVDLKTLFQLVRLFRRHRFDAVHSVTPKAGLLGMLAACMAGVPVRVHWFTGQVWVTRMGAARFVLKSADRLIAATASHLLADSPSQRDFLLAEGVCRAGALEVIGDGSICGVDGERFRPDQQARERVRAEHGIPLDAPLVLFLGRLNTDKGLREMAEAMLALDERFPSLHWLVVGPDEGGMVEHILSVAGRLGERLHFQGFTREPEAYMAAADIFCLPSYREGFGSSVLEAAAAGVPSVATRIYGLTDAVEDGVTGLLVPQAKVPELVGALQRLLDDGALRAAMAEAARARALQRFSRERIVEGLGAFYVRVFAQGKKA</sequence>
<dbReference type="OrthoDB" id="4611853at2"/>
<dbReference type="Gene3D" id="3.40.50.2000">
    <property type="entry name" value="Glycogen Phosphorylase B"/>
    <property type="match status" value="2"/>
</dbReference>
<dbReference type="InterPro" id="IPR028098">
    <property type="entry name" value="Glyco_trans_4-like_N"/>
</dbReference>